<reference evidence="3 4" key="1">
    <citation type="journal article" date="2016" name="Front. Microbiol.">
        <title>Genomic Resource of Rice Seed Associated Bacteria.</title>
        <authorList>
            <person name="Midha S."/>
            <person name="Bansal K."/>
            <person name="Sharma S."/>
            <person name="Kumar N."/>
            <person name="Patil P.P."/>
            <person name="Chaudhry V."/>
            <person name="Patil P.B."/>
        </authorList>
    </citation>
    <scope>NUCLEOTIDE SEQUENCE [LARGE SCALE GENOMIC DNA]</scope>
    <source>
        <strain evidence="3 4">NS319</strain>
    </source>
</reference>
<dbReference type="AlphaFoldDB" id="A0A147HT76"/>
<dbReference type="Proteomes" id="UP000072867">
    <property type="component" value="Unassembled WGS sequence"/>
</dbReference>
<protein>
    <recommendedName>
        <fullName evidence="2">NACHT domain-containing protein</fullName>
    </recommendedName>
</protein>
<feature type="domain" description="NACHT" evidence="2">
    <location>
        <begin position="175"/>
        <end position="349"/>
    </location>
</feature>
<sequence length="827" mass="92542">MEKKNTSARGNAFRDALEKVLSAAGFVTTAETKVGHKNVDVAAIWCRDEMAGEQRYAFEAKDFAGTLPASECSSFVSDHLPYLLDNTIDRAWLISNGPVAPGGREVVKRHRGLGVMTFTELQRRLLLIDAYLKDLVEQHDRSELARYYVRPETSDGKDLEACVEAWISTDNAPPLFVLGAYGKGKSTFATHLAAGMARRALEDPTARAPILVRLGEIADEQSIEGLLGKVLASQHRVTNYHFETFRALNGNGRFLIIYDGFDEMKHGLTPAKFQQVLSELMRLDEGDARILVLGRDTAFHDEDEFRAIVDGVQRTGAGREIATPGRRAYGHVEIRGFTAAEARAFVADYLPIRARSERDGPATNPQWIAQRVVELSSGRFDRLLERPVHAQMLCEIAVQPDQLRADMSVYELFDSFVHLLIHRELEKRGRDPSFPLDARRRFNAQLAWWLWEKGGTSTTTLADIPQSICDAATRDLRHSLSREETRRELIQGCLVEKGVNTIYFHRSLQEFLAAEHLIETDLLKQTGSSSWLREVTAAVTPEVIEFVVAGANVSPQRRERALGWLRQLGEAPPDRIEILGFDLFVQLARSLNVAIKTPVESPWLIWLAFFQRTGARDFAYRGTNTFPVLADLLLEARGRSQEIQAATIYLLCRVLFHGVDNRGFPIAIAAMVPVRTLVEAVESARVRKSEKQIVLQGEDFTLWAFLRASKVQQTVGGTQILNINLIGLHHDAMTAMPYGFSQDTGGENKVVNMPVQALYRAMSQLRPPVSERGIDGIRPFFNDPRIRKTIAPVTVEHRRAAIQLATPSKPTDRSTLGVRGKHRTPSP</sequence>
<accession>A0A147HT76</accession>
<dbReference type="InterPro" id="IPR007111">
    <property type="entry name" value="NACHT_NTPase"/>
</dbReference>
<feature type="region of interest" description="Disordered" evidence="1">
    <location>
        <begin position="805"/>
        <end position="827"/>
    </location>
</feature>
<evidence type="ECO:0000256" key="1">
    <source>
        <dbReference type="SAM" id="MobiDB-lite"/>
    </source>
</evidence>
<dbReference type="Gene3D" id="3.40.50.300">
    <property type="entry name" value="P-loop containing nucleotide triphosphate hydrolases"/>
    <property type="match status" value="1"/>
</dbReference>
<organism evidence="3 4">
    <name type="scientific">Sphingomonas sanguinis</name>
    <dbReference type="NCBI Taxonomy" id="33051"/>
    <lineage>
        <taxon>Bacteria</taxon>
        <taxon>Pseudomonadati</taxon>
        <taxon>Pseudomonadota</taxon>
        <taxon>Alphaproteobacteria</taxon>
        <taxon>Sphingomonadales</taxon>
        <taxon>Sphingomonadaceae</taxon>
        <taxon>Sphingomonas</taxon>
    </lineage>
</organism>
<dbReference type="EMBL" id="LDTD01000131">
    <property type="protein sequence ID" value="KTT68051.1"/>
    <property type="molecule type" value="Genomic_DNA"/>
</dbReference>
<dbReference type="InterPro" id="IPR027417">
    <property type="entry name" value="P-loop_NTPase"/>
</dbReference>
<comment type="caution">
    <text evidence="3">The sequence shown here is derived from an EMBL/GenBank/DDBJ whole genome shotgun (WGS) entry which is preliminary data.</text>
</comment>
<dbReference type="RefSeq" id="WP_058734449.1">
    <property type="nucleotide sequence ID" value="NZ_LDTD01000131.1"/>
</dbReference>
<gene>
    <name evidence="3" type="ORF">NS319_15730</name>
</gene>
<name>A0A147HT76_9SPHN</name>
<evidence type="ECO:0000259" key="2">
    <source>
        <dbReference type="Pfam" id="PF05729"/>
    </source>
</evidence>
<dbReference type="SUPFAM" id="SSF52540">
    <property type="entry name" value="P-loop containing nucleoside triphosphate hydrolases"/>
    <property type="match status" value="1"/>
</dbReference>
<evidence type="ECO:0000313" key="4">
    <source>
        <dbReference type="Proteomes" id="UP000072867"/>
    </source>
</evidence>
<dbReference type="PATRIC" id="fig|33051.3.peg.645"/>
<proteinExistence type="predicted"/>
<dbReference type="Pfam" id="PF05729">
    <property type="entry name" value="NACHT"/>
    <property type="match status" value="1"/>
</dbReference>
<evidence type="ECO:0000313" key="3">
    <source>
        <dbReference type="EMBL" id="KTT68051.1"/>
    </source>
</evidence>